<feature type="transmembrane region" description="Helical" evidence="1">
    <location>
        <begin position="204"/>
        <end position="226"/>
    </location>
</feature>
<feature type="transmembrane region" description="Helical" evidence="1">
    <location>
        <begin position="383"/>
        <end position="408"/>
    </location>
</feature>
<feature type="transmembrane region" description="Helical" evidence="1">
    <location>
        <begin position="177"/>
        <end position="198"/>
    </location>
</feature>
<dbReference type="RefSeq" id="WP_285231884.1">
    <property type="nucleotide sequence ID" value="NZ_CP116346.1"/>
</dbReference>
<protein>
    <submittedName>
        <fullName evidence="4">DUF4010 domain-containing protein</fullName>
    </submittedName>
</protein>
<keyword evidence="1" id="KW-1133">Transmembrane helix</keyword>
<evidence type="ECO:0000313" key="5">
    <source>
        <dbReference type="Proteomes" id="UP001177769"/>
    </source>
</evidence>
<dbReference type="InterPro" id="IPR049177">
    <property type="entry name" value="MgtC_SapB_SrpB_YhiD_N"/>
</dbReference>
<evidence type="ECO:0000256" key="1">
    <source>
        <dbReference type="SAM" id="Phobius"/>
    </source>
</evidence>
<keyword evidence="1" id="KW-0812">Transmembrane</keyword>
<accession>A0AA95SUQ1</accession>
<proteinExistence type="predicted"/>
<reference evidence="4" key="1">
    <citation type="submission" date="2023-01" db="EMBL/GenBank/DDBJ databases">
        <title>Whole genome sequence of Paucibacter sp. S2-9 isolated from pond sediment.</title>
        <authorList>
            <person name="Jung J.Y."/>
        </authorList>
    </citation>
    <scope>NUCLEOTIDE SEQUENCE</scope>
    <source>
        <strain evidence="4">S2-9</strain>
    </source>
</reference>
<sequence length="436" mass="44174">MNWLQQLLGAQAGLVMGWLAALGSGALIGLERERSKGQGPSREPAGLRTFTLAALCGALTRGLEQPGLVAVGALAVTLLGALAYSRRRGSDPGLTTAMALFLTYLIGALCVEAPLLGAPAAITTTALLAARSRLHRFATQLLHEDELHDGLLLGALALVVLPLMPKEPLPWLGGMKASALMGLMLLLLLLQALGHVALRLAGPGAGLTLSGLLGGLVSSTATIASLGARARQHPDQPALQAACAAGAIMSTAATWLLSLLMLAALAPAAAARFWPLALTGAASAGLIAWRLLRQAQTADGTAARDGVPAPLAQASRGPLRVREALLIAALLSGVSLAVNWALQRFGSSGLYTAVGLAALADAHAPVASLAALQASAKIGLDALMHGVLLALACNSVTRSLTALLSGGALFARRVLTALLLSLGLSMLALLAMPALP</sequence>
<feature type="transmembrane region" description="Helical" evidence="1">
    <location>
        <begin position="272"/>
        <end position="292"/>
    </location>
</feature>
<feature type="transmembrane region" description="Helical" evidence="1">
    <location>
        <begin position="414"/>
        <end position="435"/>
    </location>
</feature>
<dbReference type="AlphaFoldDB" id="A0AA95SUQ1"/>
<dbReference type="Pfam" id="PF02308">
    <property type="entry name" value="MgtC"/>
    <property type="match status" value="1"/>
</dbReference>
<gene>
    <name evidence="4" type="ORF">PFX98_18060</name>
</gene>
<feature type="transmembrane region" description="Helical" evidence="1">
    <location>
        <begin position="150"/>
        <end position="165"/>
    </location>
</feature>
<dbReference type="Proteomes" id="UP001177769">
    <property type="component" value="Chromosome"/>
</dbReference>
<dbReference type="Pfam" id="PF13194">
    <property type="entry name" value="DUF4010"/>
    <property type="match status" value="1"/>
</dbReference>
<evidence type="ECO:0000259" key="2">
    <source>
        <dbReference type="Pfam" id="PF02308"/>
    </source>
</evidence>
<dbReference type="InterPro" id="IPR025105">
    <property type="entry name" value="DUF4010"/>
</dbReference>
<dbReference type="EMBL" id="CP116346">
    <property type="protein sequence ID" value="WIT10804.1"/>
    <property type="molecule type" value="Genomic_DNA"/>
</dbReference>
<dbReference type="PANTHER" id="PTHR39084:SF1">
    <property type="entry name" value="DUF4010 DOMAIN-CONTAINING PROTEIN"/>
    <property type="match status" value="1"/>
</dbReference>
<feature type="transmembrane region" description="Helical" evidence="1">
    <location>
        <begin position="97"/>
        <end position="130"/>
    </location>
</feature>
<feature type="transmembrane region" description="Helical" evidence="1">
    <location>
        <begin position="68"/>
        <end position="85"/>
    </location>
</feature>
<name>A0AA95SUQ1_9BURK</name>
<feature type="transmembrane region" description="Helical" evidence="1">
    <location>
        <begin position="324"/>
        <end position="342"/>
    </location>
</feature>
<feature type="domain" description="MgtC/SapB/SrpB/YhiD N-terminal" evidence="2">
    <location>
        <begin position="19"/>
        <end position="136"/>
    </location>
</feature>
<evidence type="ECO:0000313" key="4">
    <source>
        <dbReference type="EMBL" id="WIT10804.1"/>
    </source>
</evidence>
<keyword evidence="1" id="KW-0472">Membrane</keyword>
<dbReference type="KEGG" id="pais:PFX98_18060"/>
<evidence type="ECO:0000259" key="3">
    <source>
        <dbReference type="Pfam" id="PF13194"/>
    </source>
</evidence>
<dbReference type="PANTHER" id="PTHR39084">
    <property type="entry name" value="MEMBRANE PROTEIN-RELATED"/>
    <property type="match status" value="1"/>
</dbReference>
<feature type="transmembrane region" description="Helical" evidence="1">
    <location>
        <begin position="238"/>
        <end position="266"/>
    </location>
</feature>
<feature type="transmembrane region" description="Helical" evidence="1">
    <location>
        <begin position="12"/>
        <end position="30"/>
    </location>
</feature>
<feature type="domain" description="DUF4010" evidence="3">
    <location>
        <begin position="187"/>
        <end position="406"/>
    </location>
</feature>
<keyword evidence="5" id="KW-1185">Reference proteome</keyword>
<organism evidence="4 5">
    <name type="scientific">Paucibacter sediminis</name>
    <dbReference type="NCBI Taxonomy" id="3019553"/>
    <lineage>
        <taxon>Bacteria</taxon>
        <taxon>Pseudomonadati</taxon>
        <taxon>Pseudomonadota</taxon>
        <taxon>Betaproteobacteria</taxon>
        <taxon>Burkholderiales</taxon>
        <taxon>Sphaerotilaceae</taxon>
        <taxon>Roseateles</taxon>
    </lineage>
</organism>